<organism evidence="2 3">
    <name type="scientific">Fusarium kuroshium</name>
    <dbReference type="NCBI Taxonomy" id="2010991"/>
    <lineage>
        <taxon>Eukaryota</taxon>
        <taxon>Fungi</taxon>
        <taxon>Dikarya</taxon>
        <taxon>Ascomycota</taxon>
        <taxon>Pezizomycotina</taxon>
        <taxon>Sordariomycetes</taxon>
        <taxon>Hypocreomycetidae</taxon>
        <taxon>Hypocreales</taxon>
        <taxon>Nectriaceae</taxon>
        <taxon>Fusarium</taxon>
        <taxon>Fusarium solani species complex</taxon>
    </lineage>
</organism>
<dbReference type="STRING" id="2010991.A0A3M2RPC0"/>
<evidence type="ECO:0000313" key="3">
    <source>
        <dbReference type="Proteomes" id="UP000277212"/>
    </source>
</evidence>
<feature type="compositionally biased region" description="Low complexity" evidence="1">
    <location>
        <begin position="118"/>
        <end position="132"/>
    </location>
</feature>
<evidence type="ECO:0000256" key="1">
    <source>
        <dbReference type="SAM" id="MobiDB-lite"/>
    </source>
</evidence>
<feature type="compositionally biased region" description="Basic residues" evidence="1">
    <location>
        <begin position="247"/>
        <end position="264"/>
    </location>
</feature>
<dbReference type="AlphaFoldDB" id="A0A3M2RPC0"/>
<proteinExistence type="predicted"/>
<feature type="region of interest" description="Disordered" evidence="1">
    <location>
        <begin position="424"/>
        <end position="448"/>
    </location>
</feature>
<sequence length="528" mass="59977">MVEQQYIAPGLPHSDGLSGASNLHDAVPTTAALPASPYPDLTPYASVSSSFNSIPGQCDSSLLTPISVAGSPPLHQVSKITHQQYPPPPTTPNQQPTPPGSSKMYHQQWPGQFDVNGQSPQTSSPMTSQPPVTQEFLDPNYVHEGRRTPGPPEPYMGNFGVSTGPEPQTMNQPYYLSVAAPVDHQNQMMMRESQHMPMGMHHREMPHAPLLHEPHPSQFRQQRRPSMEDQTMHGLQADVPRSVTGSPRRRVIQAPNRVKKRQSKRSGASRNIVAEDPLDEHKNCFGQEVPPNLKSSCPEEERCIFESRWQHRHQKGQDMWESIQSDFKSRFHKCPGKEMLQMKFKRGRSKYIDWINKDEEILREAWMRVEKNRYQQILETFIELGGSRNMRLSASDVEVKVVNDLKLEEGLYMESHGDANIRRRRKSLSTRKRSGARAVDDSDVPTNDEMMSVGSHNTHEDEVINQVHGPFKLDDEAPANPNNMMEMHMWDQQIKMEPGVMQQRNDRMQPMMRMSPGSQTMYGGRRGS</sequence>
<reference evidence="2 3" key="1">
    <citation type="submission" date="2017-06" db="EMBL/GenBank/DDBJ databases">
        <title>Comparative genomic analysis of Ambrosia Fusariam Clade fungi.</title>
        <authorList>
            <person name="Stajich J.E."/>
            <person name="Carrillo J."/>
            <person name="Kijimoto T."/>
            <person name="Eskalen A."/>
            <person name="O'Donnell K."/>
            <person name="Kasson M."/>
        </authorList>
    </citation>
    <scope>NUCLEOTIDE SEQUENCE [LARGE SCALE GENOMIC DNA]</scope>
    <source>
        <strain evidence="2">UCR3666</strain>
    </source>
</reference>
<dbReference type="OrthoDB" id="5421421at2759"/>
<accession>A0A3M2RPC0</accession>
<dbReference type="EMBL" id="NKUJ01000364">
    <property type="protein sequence ID" value="RMJ07107.1"/>
    <property type="molecule type" value="Genomic_DNA"/>
</dbReference>
<keyword evidence="3" id="KW-1185">Reference proteome</keyword>
<feature type="compositionally biased region" description="Pro residues" evidence="1">
    <location>
        <begin position="85"/>
        <end position="99"/>
    </location>
</feature>
<feature type="region of interest" description="Disordered" evidence="1">
    <location>
        <begin position="239"/>
        <end position="269"/>
    </location>
</feature>
<feature type="region of interest" description="Disordered" evidence="1">
    <location>
        <begin position="79"/>
        <end position="132"/>
    </location>
</feature>
<name>A0A3M2RPC0_9HYPO</name>
<feature type="region of interest" description="Disordered" evidence="1">
    <location>
        <begin position="1"/>
        <end position="23"/>
    </location>
</feature>
<gene>
    <name evidence="2" type="ORF">CDV36_013296</name>
</gene>
<dbReference type="Proteomes" id="UP000277212">
    <property type="component" value="Unassembled WGS sequence"/>
</dbReference>
<protein>
    <submittedName>
        <fullName evidence="2">Uncharacterized protein</fullName>
    </submittedName>
</protein>
<feature type="compositionally biased region" description="Basic residues" evidence="1">
    <location>
        <begin position="424"/>
        <end position="435"/>
    </location>
</feature>
<comment type="caution">
    <text evidence="2">The sequence shown here is derived from an EMBL/GenBank/DDBJ whole genome shotgun (WGS) entry which is preliminary data.</text>
</comment>
<evidence type="ECO:0000313" key="2">
    <source>
        <dbReference type="EMBL" id="RMJ07107.1"/>
    </source>
</evidence>